<dbReference type="EMBL" id="PQ008971">
    <property type="protein sequence ID" value="XDF89523.1"/>
    <property type="molecule type" value="Genomic_DNA"/>
</dbReference>
<organism evidence="1">
    <name type="scientific">Pectobacterium phage Amona</name>
    <dbReference type="NCBI Taxonomy" id="3158137"/>
    <lineage>
        <taxon>Viruses</taxon>
        <taxon>Duplodnaviria</taxon>
        <taxon>Heunggongvirae</taxon>
        <taxon>Uroviricota</taxon>
        <taxon>Caudoviricetes</taxon>
    </lineage>
</organism>
<dbReference type="InterPro" id="IPR045404">
    <property type="entry name" value="Gp13-like"/>
</dbReference>
<proteinExistence type="predicted"/>
<accession>A0AB39ABE5</accession>
<reference evidence="1" key="2">
    <citation type="submission" date="2024-07" db="EMBL/GenBank/DDBJ databases">
        <authorList>
            <person name="Pedersen J.S."/>
            <person name="Mulbjerg M.R."/>
            <person name="Carstens A.B."/>
            <person name="Hansen L.H."/>
        </authorList>
    </citation>
    <scope>NUCLEOTIDE SEQUENCE</scope>
</reference>
<name>A0AB39ABE5_9CAUD</name>
<gene>
    <name evidence="1" type="ORF">CVQSGQUC_CDS0018</name>
</gene>
<dbReference type="Pfam" id="PF20036">
    <property type="entry name" value="Gp13-like"/>
    <property type="match status" value="1"/>
</dbReference>
<evidence type="ECO:0000313" key="1">
    <source>
        <dbReference type="EMBL" id="XDF89523.1"/>
    </source>
</evidence>
<sequence length="356" mass="37825">MAYVVFDNKLVQTTTQLVHEILQVFNQNSNGCVLLTNDAILKDYTETVSLGLIDNLVTDRNAYAAPGTKVDVKVLAQLLTNSVNLSAKVGPVTLPDSITKKIGTDMDAAAAAIAAQAAQAILIRYINSGFGAAAAAIGSNSAMIYTQPENDIKPYGSKFPTLEDFALAKIPLGDQQAMLRLWGMSGAQWLTFQAREAIKSAKLVFELENMRIFGDGLGSNFLVSDAVGTAIGADTLIGLTPEAVIMKQSGLDMRVRDNGTEEENFRRTWKGEFDYSVAVKGYKLKDSVINAAKAVPRSFTTADITNTANWEKDKGSVGIAHVGNTGAAQAAPVRANKETAGVLIKLTATAAEETGG</sequence>
<protein>
    <submittedName>
        <fullName evidence="1">Major head protein</fullName>
    </submittedName>
</protein>
<reference evidence="1" key="1">
    <citation type="journal article" date="2024" name="Virus Res.">
        <title>A novel genus of Pectobacterium bacteriophages display broad host range by targeting several species of Danish soft rot isolates.</title>
        <authorList>
            <person name="Pedersen J.S."/>
            <person name="Carstens A.B."/>
            <person name="Rothgard M.M."/>
            <person name="Roy C."/>
            <person name="Viry A."/>
            <person name="Papudeshi B."/>
            <person name="Kot W."/>
            <person name="Hille F."/>
            <person name="Franz C.M.A.P."/>
            <person name="Edwards R."/>
            <person name="Hansen L.H."/>
        </authorList>
    </citation>
    <scope>NUCLEOTIDE SEQUENCE</scope>
</reference>